<accession>A0ABY9KYW1</accession>
<dbReference type="InterPro" id="IPR024702">
    <property type="entry name" value="Uncharacterised_YmfJ"/>
</dbReference>
<proteinExistence type="predicted"/>
<evidence type="ECO:0000313" key="1">
    <source>
        <dbReference type="EMBL" id="WLV25820.1"/>
    </source>
</evidence>
<dbReference type="Pfam" id="PF11588">
    <property type="entry name" value="DUF3243"/>
    <property type="match status" value="1"/>
</dbReference>
<dbReference type="InterPro" id="IPR021637">
    <property type="entry name" value="DUF3243"/>
</dbReference>
<gene>
    <name evidence="1" type="ORF">QR721_06335</name>
</gene>
<dbReference type="Gene3D" id="1.10.760.20">
    <property type="entry name" value="Protein of unknown function DUF3243"/>
    <property type="match status" value="1"/>
</dbReference>
<name>A0ABY9KYW1_9BACI</name>
<reference evidence="1" key="1">
    <citation type="submission" date="2023-06" db="EMBL/GenBank/DDBJ databases">
        <title>A Treasure from Seagulls: Isolation and Description of Aciduricobacillus qingdaonensis gen. nov., sp. nov., a Rare Obligately Uric Acid-utilizing Member in the Family Bacillaceae.</title>
        <authorList>
            <person name="Liu W."/>
            <person name="Wang B."/>
        </authorList>
    </citation>
    <scope>NUCLEOTIDE SEQUENCE</scope>
    <source>
        <strain evidence="1">44XB</strain>
    </source>
</reference>
<dbReference type="RefSeq" id="WP_348029614.1">
    <property type="nucleotide sequence ID" value="NZ_CP129113.1"/>
</dbReference>
<dbReference type="EMBL" id="CP129113">
    <property type="protein sequence ID" value="WLV25820.1"/>
    <property type="molecule type" value="Genomic_DNA"/>
</dbReference>
<evidence type="ECO:0000313" key="2">
    <source>
        <dbReference type="Proteomes" id="UP001180087"/>
    </source>
</evidence>
<dbReference type="InterPro" id="IPR038292">
    <property type="entry name" value="YmfJ/YflH_sf"/>
</dbReference>
<organism evidence="1 2">
    <name type="scientific">Aciduricibacillus chroicocephali</name>
    <dbReference type="NCBI Taxonomy" id="3054939"/>
    <lineage>
        <taxon>Bacteria</taxon>
        <taxon>Bacillati</taxon>
        <taxon>Bacillota</taxon>
        <taxon>Bacilli</taxon>
        <taxon>Bacillales</taxon>
        <taxon>Bacillaceae</taxon>
        <taxon>Aciduricibacillus</taxon>
    </lineage>
</organism>
<dbReference type="PIRSF" id="PIRSF004764">
    <property type="entry name" value="YmfJ"/>
    <property type="match status" value="1"/>
</dbReference>
<sequence length="82" mass="9027">MSVLDNFDSWKSFLANRLEQAKDHGMSHETITNIAHEVGGYLANRVEPANGEQAVLADLWNVASEDEQQAIASTMVKLVQKG</sequence>
<keyword evidence="2" id="KW-1185">Reference proteome</keyword>
<dbReference type="Proteomes" id="UP001180087">
    <property type="component" value="Chromosome"/>
</dbReference>
<protein>
    <submittedName>
        <fullName evidence="1">DUF3243 domain-containing protein</fullName>
    </submittedName>
</protein>